<dbReference type="InterPro" id="IPR036291">
    <property type="entry name" value="NAD(P)-bd_dom_sf"/>
</dbReference>
<organism evidence="2 3">
    <name type="scientific">Paenirhodobacter populi</name>
    <dbReference type="NCBI Taxonomy" id="2306993"/>
    <lineage>
        <taxon>Bacteria</taxon>
        <taxon>Pseudomonadati</taxon>
        <taxon>Pseudomonadota</taxon>
        <taxon>Alphaproteobacteria</taxon>
        <taxon>Rhodobacterales</taxon>
        <taxon>Rhodobacter group</taxon>
        <taxon>Paenirhodobacter</taxon>
    </lineage>
</organism>
<sequence>MTGRKHALVAGGLGVIGRNLVEHLAAQPDWKVTAISRRSPDFDTPARFLSLDLMDADAVRAGLADVSDVTHVFYAAYQEHADPAVQVSANLAMLRNLVEGAEAASPALRRVVLYEGAKYYGAHLGAFPTPAREDAPRVMPPMFYYDQEDWLRDRAAGRPWDMVVLRPDVVCGFAVGNPMNLSMVIAVYAAISKELGMPLRFPGTADCYGRLAQVTDAAQLAAGSEWAADHATGGEAYNLTNGDLFRWNRLWEKIARHLGMELAPPMTISLTEMMADKGPVWDRIVEKHGLIPVPFDKVASWGFGDFIFRCDWDVISSTTKIRQAGFAPVVESEAMFLRLFDEFRARKVIP</sequence>
<comment type="caution">
    <text evidence="2">The sequence shown here is derived from an EMBL/GenBank/DDBJ whole genome shotgun (WGS) entry which is preliminary data.</text>
</comment>
<dbReference type="CDD" id="cd08948">
    <property type="entry name" value="5beta-POR_like_SDR_a"/>
    <property type="match status" value="1"/>
</dbReference>
<accession>A0A443KBJ4</accession>
<dbReference type="EMBL" id="SAUY01000016">
    <property type="protein sequence ID" value="RWR30201.1"/>
    <property type="molecule type" value="Genomic_DNA"/>
</dbReference>
<reference evidence="2 3" key="2">
    <citation type="submission" date="2019-01" db="EMBL/GenBank/DDBJ databases">
        <authorList>
            <person name="Li Y."/>
        </authorList>
    </citation>
    <scope>NUCLEOTIDE SEQUENCE [LARGE SCALE GENOMIC DNA]</scope>
    <source>
        <strain evidence="2 3">07D10-4-3</strain>
    </source>
</reference>
<dbReference type="AlphaFoldDB" id="A0A443KBJ4"/>
<dbReference type="SUPFAM" id="SSF51735">
    <property type="entry name" value="NAD(P)-binding Rossmann-fold domains"/>
    <property type="match status" value="1"/>
</dbReference>
<proteinExistence type="predicted"/>
<dbReference type="InterPro" id="IPR055222">
    <property type="entry name" value="PRISE-like_Rossmann-fold"/>
</dbReference>
<dbReference type="RefSeq" id="WP_128232791.1">
    <property type="nucleotide sequence ID" value="NZ_SAUY01000016.1"/>
</dbReference>
<dbReference type="Pfam" id="PF22917">
    <property type="entry name" value="PRISE"/>
    <property type="match status" value="1"/>
</dbReference>
<gene>
    <name evidence="2" type="ORF">D2T29_13000</name>
</gene>
<dbReference type="PANTHER" id="PTHR32487:SF0">
    <property type="entry name" value="3-OXO-DELTA(4,5)-STEROID 5-BETA-REDUCTASE"/>
    <property type="match status" value="1"/>
</dbReference>
<dbReference type="Gene3D" id="3.40.50.720">
    <property type="entry name" value="NAD(P)-binding Rossmann-like Domain"/>
    <property type="match status" value="1"/>
</dbReference>
<dbReference type="Proteomes" id="UP000284451">
    <property type="component" value="Unassembled WGS sequence"/>
</dbReference>
<evidence type="ECO:0000313" key="2">
    <source>
        <dbReference type="EMBL" id="RWR30201.1"/>
    </source>
</evidence>
<evidence type="ECO:0000259" key="1">
    <source>
        <dbReference type="Pfam" id="PF22917"/>
    </source>
</evidence>
<protein>
    <submittedName>
        <fullName evidence="2">SDR family oxidoreductase</fullName>
    </submittedName>
</protein>
<reference evidence="2 3" key="1">
    <citation type="submission" date="2019-01" db="EMBL/GenBank/DDBJ databases">
        <title>Sinorhodobacter populi sp. nov. isolated from the symptomatic bark tissue of Populus euramericana canker.</title>
        <authorList>
            <person name="Xu G."/>
        </authorList>
    </citation>
    <scope>NUCLEOTIDE SEQUENCE [LARGE SCALE GENOMIC DNA]</scope>
    <source>
        <strain evidence="2 3">07D10-4-3</strain>
    </source>
</reference>
<evidence type="ECO:0000313" key="3">
    <source>
        <dbReference type="Proteomes" id="UP000284451"/>
    </source>
</evidence>
<dbReference type="PANTHER" id="PTHR32487">
    <property type="entry name" value="3-OXO-DELTA(4,5)-STEROID 5-BETA-REDUCTASE"/>
    <property type="match status" value="1"/>
</dbReference>
<feature type="domain" description="PRISE-like Rossmann-fold" evidence="1">
    <location>
        <begin position="59"/>
        <end position="350"/>
    </location>
</feature>
<name>A0A443KBJ4_9RHOB</name>